<evidence type="ECO:0000313" key="2">
    <source>
        <dbReference type="Proteomes" id="UP001500449"/>
    </source>
</evidence>
<evidence type="ECO:0000313" key="1">
    <source>
        <dbReference type="EMBL" id="GAA1873843.1"/>
    </source>
</evidence>
<reference evidence="1 2" key="1">
    <citation type="journal article" date="2019" name="Int. J. Syst. Evol. Microbiol.">
        <title>The Global Catalogue of Microorganisms (GCM) 10K type strain sequencing project: providing services to taxonomists for standard genome sequencing and annotation.</title>
        <authorList>
            <consortium name="The Broad Institute Genomics Platform"/>
            <consortium name="The Broad Institute Genome Sequencing Center for Infectious Disease"/>
            <person name="Wu L."/>
            <person name="Ma J."/>
        </authorList>
    </citation>
    <scope>NUCLEOTIDE SEQUENCE [LARGE SCALE GENOMIC DNA]</scope>
    <source>
        <strain evidence="1 2">JCM 16009</strain>
    </source>
</reference>
<accession>A0ABN2NL02</accession>
<dbReference type="Gene3D" id="3.40.50.720">
    <property type="entry name" value="NAD(P)-binding Rossmann-like Domain"/>
    <property type="match status" value="1"/>
</dbReference>
<keyword evidence="2" id="KW-1185">Reference proteome</keyword>
<name>A0ABN2NL02_9PSEU</name>
<protein>
    <recommendedName>
        <fullName evidence="3">Short chain dehydrogenase</fullName>
    </recommendedName>
</protein>
<comment type="caution">
    <text evidence="1">The sequence shown here is derived from an EMBL/GenBank/DDBJ whole genome shotgun (WGS) entry which is preliminary data.</text>
</comment>
<dbReference type="EMBL" id="BAAAQK010000026">
    <property type="protein sequence ID" value="GAA1873843.1"/>
    <property type="molecule type" value="Genomic_DNA"/>
</dbReference>
<dbReference type="RefSeq" id="WP_425565944.1">
    <property type="nucleotide sequence ID" value="NZ_BAAAQK010000026.1"/>
</dbReference>
<organism evidence="1 2">
    <name type="scientific">Pseudonocardia ailaonensis</name>
    <dbReference type="NCBI Taxonomy" id="367279"/>
    <lineage>
        <taxon>Bacteria</taxon>
        <taxon>Bacillati</taxon>
        <taxon>Actinomycetota</taxon>
        <taxon>Actinomycetes</taxon>
        <taxon>Pseudonocardiales</taxon>
        <taxon>Pseudonocardiaceae</taxon>
        <taxon>Pseudonocardia</taxon>
    </lineage>
</organism>
<gene>
    <name evidence="1" type="ORF">GCM10009836_63570</name>
</gene>
<evidence type="ECO:0008006" key="3">
    <source>
        <dbReference type="Google" id="ProtNLM"/>
    </source>
</evidence>
<dbReference type="Proteomes" id="UP001500449">
    <property type="component" value="Unassembled WGS sequence"/>
</dbReference>
<proteinExistence type="predicted"/>
<sequence length="240" mass="24288">MSTDRFRDFSNGSIAKRLGVPRIPVLRRYAPGQPLLDGPALVAGAGRFAKAVSALLAEENVPVVEAAEAEPAGPTVGRGEERLAAVVVDLTGATTLDDLAAAREILQSAVRKLAPSGRVLLLGPDASQAASRAGSASAGVEAAAVAQALDGLVRTIAKELRAGATANLLVVDADAVPAAVDSSVRFFLSARSAYVDGQVVHIGVPVGAPQDPPAVDSPTERRLEGRIAVVTGAARGSAPP</sequence>